<dbReference type="AlphaFoldDB" id="A0A1I2JCA1"/>
<sequence length="352" mass="37533">MSACDVCEPGLPATVASSQYIEYHTWVYPDGLSDEAVVCMSDKLASMDRFVEFVAETLELDPPSTPIHYVWVPRALHSEDTWICPPNALGCFERDGPDGHGVVYSTELDLLHELVHAVEIPALGRSHPVFEEGMANYLSTAWSSAEVLPEFPAVFKAGVAPGRHPGGVLSMHFVGALLARGSMAQYVDFRSRLDYDDGLAQLAAAYKEVFGTSLDDFLEDASMAPVVGHGVDPLCADSPTIQWDGLGSLDTTLSWACGDGVTFGISGTFRTAFSLDVVQQGNSRMTISSAGGGDELFAMLDSCPVGDKGSSNVILASEGQSAPGVLWPGRHVLTVSLTPDPSLAGELHLKLR</sequence>
<dbReference type="STRING" id="54.SAMN02745121_09213"/>
<evidence type="ECO:0000313" key="1">
    <source>
        <dbReference type="EMBL" id="SFF50311.1"/>
    </source>
</evidence>
<accession>A0A1I2JCA1</accession>
<organism evidence="1 2">
    <name type="scientific">Nannocystis exedens</name>
    <dbReference type="NCBI Taxonomy" id="54"/>
    <lineage>
        <taxon>Bacteria</taxon>
        <taxon>Pseudomonadati</taxon>
        <taxon>Myxococcota</taxon>
        <taxon>Polyangia</taxon>
        <taxon>Nannocystales</taxon>
        <taxon>Nannocystaceae</taxon>
        <taxon>Nannocystis</taxon>
    </lineage>
</organism>
<name>A0A1I2JCA1_9BACT</name>
<gene>
    <name evidence="1" type="ORF">SAMN02745121_09213</name>
</gene>
<evidence type="ECO:0000313" key="2">
    <source>
        <dbReference type="Proteomes" id="UP000199400"/>
    </source>
</evidence>
<keyword evidence="2" id="KW-1185">Reference proteome</keyword>
<dbReference type="Proteomes" id="UP000199400">
    <property type="component" value="Unassembled WGS sequence"/>
</dbReference>
<proteinExistence type="predicted"/>
<dbReference type="EMBL" id="FOMX01000148">
    <property type="protein sequence ID" value="SFF50311.1"/>
    <property type="molecule type" value="Genomic_DNA"/>
</dbReference>
<reference evidence="2" key="1">
    <citation type="submission" date="2016-10" db="EMBL/GenBank/DDBJ databases">
        <authorList>
            <person name="Varghese N."/>
            <person name="Submissions S."/>
        </authorList>
    </citation>
    <scope>NUCLEOTIDE SEQUENCE [LARGE SCALE GENOMIC DNA]</scope>
    <source>
        <strain evidence="2">ATCC 25963</strain>
    </source>
</reference>
<protein>
    <submittedName>
        <fullName evidence="1">Uncharacterized protein</fullName>
    </submittedName>
</protein>